<dbReference type="AlphaFoldDB" id="A0A7R9UWK7"/>
<evidence type="ECO:0000313" key="4">
    <source>
        <dbReference type="Proteomes" id="UP000751190"/>
    </source>
</evidence>
<evidence type="ECO:0000313" key="2">
    <source>
        <dbReference type="EMBL" id="CAD8278081.1"/>
    </source>
</evidence>
<feature type="region of interest" description="Disordered" evidence="1">
    <location>
        <begin position="79"/>
        <end position="108"/>
    </location>
</feature>
<gene>
    <name evidence="3" type="ORF">KFE25_001460</name>
    <name evidence="2" type="ORF">PLUT1463_LOCUS12398</name>
</gene>
<protein>
    <submittedName>
        <fullName evidence="2">Uncharacterized protein</fullName>
    </submittedName>
</protein>
<evidence type="ECO:0000256" key="1">
    <source>
        <dbReference type="SAM" id="MobiDB-lite"/>
    </source>
</evidence>
<sequence length="108" mass="11639">MHQEEQNAEEVAQGMVLAYFDGDRPVFRSAALAISEDDDAIQDDEPVFSYSAGLPRNVAYEIEDDEPVYRSLGALTIGTSAPSPDMSAPAPPSLCRQRGFGQPGLCDC</sequence>
<dbReference type="EMBL" id="JAGTXO010000065">
    <property type="protein sequence ID" value="KAG8457674.1"/>
    <property type="molecule type" value="Genomic_DNA"/>
</dbReference>
<proteinExistence type="predicted"/>
<accession>A0A7R9UWK7</accession>
<dbReference type="EMBL" id="HBEB01019181">
    <property type="protein sequence ID" value="CAD8278081.1"/>
    <property type="molecule type" value="Transcribed_RNA"/>
</dbReference>
<evidence type="ECO:0000313" key="3">
    <source>
        <dbReference type="EMBL" id="KAG8457674.1"/>
    </source>
</evidence>
<dbReference type="OrthoDB" id="10463262at2759"/>
<name>A0A7R9UWK7_DIALT</name>
<reference evidence="3" key="2">
    <citation type="submission" date="2021-05" db="EMBL/GenBank/DDBJ databases">
        <title>The genome of the haptophyte Pavlova lutheri (Diacronema luteri, Pavlovales) - a model for lipid biosynthesis in eukaryotic algae.</title>
        <authorList>
            <person name="Hulatt C.J."/>
            <person name="Posewitz M.C."/>
        </authorList>
    </citation>
    <scope>NUCLEOTIDE SEQUENCE</scope>
    <source>
        <strain evidence="3">NIVA-4/92</strain>
    </source>
</reference>
<reference evidence="2" key="1">
    <citation type="submission" date="2021-01" db="EMBL/GenBank/DDBJ databases">
        <authorList>
            <person name="Corre E."/>
            <person name="Pelletier E."/>
            <person name="Niang G."/>
            <person name="Scheremetjew M."/>
            <person name="Finn R."/>
            <person name="Kale V."/>
            <person name="Holt S."/>
            <person name="Cochrane G."/>
            <person name="Meng A."/>
            <person name="Brown T."/>
            <person name="Cohen L."/>
        </authorList>
    </citation>
    <scope>NUCLEOTIDE SEQUENCE</scope>
    <source>
        <strain evidence="2">RCC1537</strain>
    </source>
</reference>
<organism evidence="2">
    <name type="scientific">Diacronema lutheri</name>
    <name type="common">Unicellular marine alga</name>
    <name type="synonym">Monochrysis lutheri</name>
    <dbReference type="NCBI Taxonomy" id="2081491"/>
    <lineage>
        <taxon>Eukaryota</taxon>
        <taxon>Haptista</taxon>
        <taxon>Haptophyta</taxon>
        <taxon>Pavlovophyceae</taxon>
        <taxon>Pavlovales</taxon>
        <taxon>Pavlovaceae</taxon>
        <taxon>Diacronema</taxon>
    </lineage>
</organism>
<keyword evidence="4" id="KW-1185">Reference proteome</keyword>
<dbReference type="Proteomes" id="UP000751190">
    <property type="component" value="Unassembled WGS sequence"/>
</dbReference>